<accession>A0A2H0A3I3</accession>
<reference evidence="8 9" key="1">
    <citation type="submission" date="2017-09" db="EMBL/GenBank/DDBJ databases">
        <title>Depth-based differentiation of microbial function through sediment-hosted aquifers and enrichment of novel symbionts in the deep terrestrial subsurface.</title>
        <authorList>
            <person name="Probst A.J."/>
            <person name="Ladd B."/>
            <person name="Jarett J.K."/>
            <person name="Geller-Mcgrath D.E."/>
            <person name="Sieber C.M."/>
            <person name="Emerson J.B."/>
            <person name="Anantharaman K."/>
            <person name="Thomas B.C."/>
            <person name="Malmstrom R."/>
            <person name="Stieglmeier M."/>
            <person name="Klingl A."/>
            <person name="Woyke T."/>
            <person name="Ryan C.M."/>
            <person name="Banfield J.F."/>
        </authorList>
    </citation>
    <scope>NUCLEOTIDE SEQUENCE [LARGE SCALE GENOMIC DNA]</scope>
    <source>
        <strain evidence="8">CG23_combo_of_CG06-09_8_20_14_all_40_23</strain>
    </source>
</reference>
<protein>
    <submittedName>
        <fullName evidence="8">Fumarate hydratase</fullName>
        <ecNumber evidence="8">4.2.1.2</ecNumber>
    </submittedName>
</protein>
<keyword evidence="5" id="KW-0411">Iron-sulfur</keyword>
<dbReference type="GO" id="GO:0046872">
    <property type="term" value="F:metal ion binding"/>
    <property type="evidence" value="ECO:0007669"/>
    <property type="project" value="UniProtKB-KW"/>
</dbReference>
<comment type="caution">
    <text evidence="8">The sequence shown here is derived from an EMBL/GenBank/DDBJ whole genome shotgun (WGS) entry which is preliminary data.</text>
</comment>
<evidence type="ECO:0000256" key="6">
    <source>
        <dbReference type="ARBA" id="ARBA00023239"/>
    </source>
</evidence>
<evidence type="ECO:0000256" key="4">
    <source>
        <dbReference type="ARBA" id="ARBA00023004"/>
    </source>
</evidence>
<gene>
    <name evidence="8" type="ORF">COX18_08415</name>
</gene>
<keyword evidence="4" id="KW-0408">Iron</keyword>
<evidence type="ECO:0000256" key="1">
    <source>
        <dbReference type="ARBA" id="ARBA00008876"/>
    </source>
</evidence>
<dbReference type="EC" id="4.2.1.2" evidence="8"/>
<keyword evidence="6 8" id="KW-0456">Lyase</keyword>
<evidence type="ECO:0000259" key="7">
    <source>
        <dbReference type="Pfam" id="PF05681"/>
    </source>
</evidence>
<keyword evidence="2" id="KW-0004">4Fe-4S</keyword>
<organism evidence="8 9">
    <name type="scientific">Candidatus Desantisbacteria bacterium CG23_combo_of_CG06-09_8_20_14_all_40_23</name>
    <dbReference type="NCBI Taxonomy" id="1974550"/>
    <lineage>
        <taxon>Bacteria</taxon>
        <taxon>Candidatus Desantisiibacteriota</taxon>
    </lineage>
</organism>
<feature type="domain" description="Fe-S hydro-lyase tartrate dehydratase alpha-type catalytic" evidence="7">
    <location>
        <begin position="2"/>
        <end position="265"/>
    </location>
</feature>
<dbReference type="GO" id="GO:0051539">
    <property type="term" value="F:4 iron, 4 sulfur cluster binding"/>
    <property type="evidence" value="ECO:0007669"/>
    <property type="project" value="UniProtKB-KW"/>
</dbReference>
<dbReference type="Proteomes" id="UP000231067">
    <property type="component" value="Unassembled WGS sequence"/>
</dbReference>
<dbReference type="NCBIfam" id="TIGR00722">
    <property type="entry name" value="ttdA_fumA_fumB"/>
    <property type="match status" value="1"/>
</dbReference>
<evidence type="ECO:0000256" key="3">
    <source>
        <dbReference type="ARBA" id="ARBA00022723"/>
    </source>
</evidence>
<dbReference type="EMBL" id="PCSH01000148">
    <property type="protein sequence ID" value="PIP39946.1"/>
    <property type="molecule type" value="Genomic_DNA"/>
</dbReference>
<evidence type="ECO:0000313" key="8">
    <source>
        <dbReference type="EMBL" id="PIP39946.1"/>
    </source>
</evidence>
<evidence type="ECO:0000256" key="2">
    <source>
        <dbReference type="ARBA" id="ARBA00022485"/>
    </source>
</evidence>
<dbReference type="Pfam" id="PF05681">
    <property type="entry name" value="Fumerase"/>
    <property type="match status" value="1"/>
</dbReference>
<name>A0A2H0A3I3_9BACT</name>
<feature type="non-terminal residue" evidence="8">
    <location>
        <position position="1"/>
    </location>
</feature>
<dbReference type="GO" id="GO:0004333">
    <property type="term" value="F:fumarate hydratase activity"/>
    <property type="evidence" value="ECO:0007669"/>
    <property type="project" value="UniProtKB-EC"/>
</dbReference>
<evidence type="ECO:0000256" key="5">
    <source>
        <dbReference type="ARBA" id="ARBA00023014"/>
    </source>
</evidence>
<sequence length="268" mass="28999">LIYQLCIKANCSLPADIKQSLDNALIHSTGRQKDVLNILIENIELAEQTRVPVCQDTGIVVVFLEIGQNVMVVDGYIEEAINDGVRRAYQDAYLRKSVVSDPVIRKNTGDNTPAMIHTRIVEGDSLRLIVMPKGCGGENMSSLWMLKPTDSISEIISTIVMHIKQVGAFSCPPLIIGVGIGGSFEVAPLLAKKALLRLIGESHPMHHIAEIEHKLLEKINKLRIGPAGLGGTPTALTVNIETCATHIASLPVAVSLCCYANRHSEGVL</sequence>
<proteinExistence type="inferred from homology"/>
<dbReference type="PANTHER" id="PTHR30389:SF17">
    <property type="entry name" value="L(+)-TARTRATE DEHYDRATASE SUBUNIT ALPHA-RELATED"/>
    <property type="match status" value="1"/>
</dbReference>
<dbReference type="InterPro" id="IPR004646">
    <property type="entry name" value="Fe-S_hydro-lyase_TtdA-typ_cat"/>
</dbReference>
<evidence type="ECO:0000313" key="9">
    <source>
        <dbReference type="Proteomes" id="UP000231067"/>
    </source>
</evidence>
<dbReference type="InterPro" id="IPR051208">
    <property type="entry name" value="Class-I_Fumarase/Tartrate_DH"/>
</dbReference>
<keyword evidence="3" id="KW-0479">Metal-binding</keyword>
<dbReference type="NCBIfam" id="NF004885">
    <property type="entry name" value="PRK06246.1"/>
    <property type="match status" value="1"/>
</dbReference>
<dbReference type="PANTHER" id="PTHR30389">
    <property type="entry name" value="FUMARATE HYDRATASE-RELATED"/>
    <property type="match status" value="1"/>
</dbReference>
<dbReference type="AlphaFoldDB" id="A0A2H0A3I3"/>
<comment type="similarity">
    <text evidence="1">Belongs to the class-I fumarase family.</text>
</comment>